<keyword evidence="5 10" id="KW-0479">Metal-binding</keyword>
<feature type="binding site" evidence="11">
    <location>
        <position position="160"/>
    </location>
    <ligand>
        <name>Mg(2+)</name>
        <dbReference type="ChEBI" id="CHEBI:18420"/>
    </ligand>
</feature>
<proteinExistence type="inferred from homology"/>
<organism evidence="12 13">
    <name type="scientific">Crenobacter luteus</name>
    <dbReference type="NCBI Taxonomy" id="1452487"/>
    <lineage>
        <taxon>Bacteria</taxon>
        <taxon>Pseudomonadati</taxon>
        <taxon>Pseudomonadota</taxon>
        <taxon>Betaproteobacteria</taxon>
        <taxon>Neisseriales</taxon>
        <taxon>Neisseriaceae</taxon>
        <taxon>Crenobacter</taxon>
    </lineage>
</organism>
<dbReference type="RefSeq" id="WP_066609983.1">
    <property type="nucleotide sequence ID" value="NZ_LQQU01000005.1"/>
</dbReference>
<comment type="cofactor">
    <cofactor evidence="11">
        <name>Mg(2+)</name>
        <dbReference type="ChEBI" id="CHEBI:18420"/>
    </cofactor>
    <cofactor evidence="11">
        <name>Mn(2+)</name>
        <dbReference type="ChEBI" id="CHEBI:29035"/>
    </cofactor>
    <text evidence="11">Magnesium. Can also use manganese.</text>
</comment>
<dbReference type="Pfam" id="PF02424">
    <property type="entry name" value="ApbE"/>
    <property type="match status" value="1"/>
</dbReference>
<dbReference type="PANTHER" id="PTHR30040:SF2">
    <property type="entry name" value="FAD:PROTEIN FMN TRANSFERASE"/>
    <property type="match status" value="1"/>
</dbReference>
<dbReference type="Proteomes" id="UP000076625">
    <property type="component" value="Unassembled WGS sequence"/>
</dbReference>
<evidence type="ECO:0000256" key="7">
    <source>
        <dbReference type="ARBA" id="ARBA00022842"/>
    </source>
</evidence>
<dbReference type="PIRSF" id="PIRSF006268">
    <property type="entry name" value="ApbE"/>
    <property type="match status" value="1"/>
</dbReference>
<evidence type="ECO:0000256" key="3">
    <source>
        <dbReference type="ARBA" id="ARBA00022630"/>
    </source>
</evidence>
<dbReference type="AlphaFoldDB" id="A0A161SED5"/>
<name>A0A161SED5_9NEIS</name>
<dbReference type="GO" id="GO:0046872">
    <property type="term" value="F:metal ion binding"/>
    <property type="evidence" value="ECO:0007669"/>
    <property type="project" value="UniProtKB-UniRule"/>
</dbReference>
<comment type="caution">
    <text evidence="12">The sequence shown here is derived from an EMBL/GenBank/DDBJ whole genome shotgun (WGS) entry which is preliminary data.</text>
</comment>
<reference evidence="13" key="1">
    <citation type="submission" date="2016-01" db="EMBL/GenBank/DDBJ databases">
        <title>Draft genome of Chromobacterium sp. F49.</title>
        <authorList>
            <person name="Hong K.W."/>
        </authorList>
    </citation>
    <scope>NUCLEOTIDE SEQUENCE [LARGE SCALE GENOMIC DNA]</scope>
    <source>
        <strain evidence="13">CN10</strain>
    </source>
</reference>
<evidence type="ECO:0000256" key="11">
    <source>
        <dbReference type="PIRSR" id="PIRSR006268-2"/>
    </source>
</evidence>
<dbReference type="EMBL" id="LQQU01000005">
    <property type="protein sequence ID" value="KZE34853.1"/>
    <property type="molecule type" value="Genomic_DNA"/>
</dbReference>
<evidence type="ECO:0000256" key="1">
    <source>
        <dbReference type="ARBA" id="ARBA00011955"/>
    </source>
</evidence>
<dbReference type="OrthoDB" id="9778595at2"/>
<keyword evidence="6 10" id="KW-0274">FAD</keyword>
<comment type="catalytic activity">
    <reaction evidence="9 10">
        <text>L-threonyl-[protein] + FAD = FMN-L-threonyl-[protein] + AMP + H(+)</text>
        <dbReference type="Rhea" id="RHEA:36847"/>
        <dbReference type="Rhea" id="RHEA-COMP:11060"/>
        <dbReference type="Rhea" id="RHEA-COMP:11061"/>
        <dbReference type="ChEBI" id="CHEBI:15378"/>
        <dbReference type="ChEBI" id="CHEBI:30013"/>
        <dbReference type="ChEBI" id="CHEBI:57692"/>
        <dbReference type="ChEBI" id="CHEBI:74257"/>
        <dbReference type="ChEBI" id="CHEBI:456215"/>
        <dbReference type="EC" id="2.7.1.180"/>
    </reaction>
</comment>
<evidence type="ECO:0000313" key="12">
    <source>
        <dbReference type="EMBL" id="KZE34853.1"/>
    </source>
</evidence>
<keyword evidence="13" id="KW-1185">Reference proteome</keyword>
<dbReference type="GO" id="GO:0016740">
    <property type="term" value="F:transferase activity"/>
    <property type="evidence" value="ECO:0007669"/>
    <property type="project" value="UniProtKB-UniRule"/>
</dbReference>
<feature type="binding site" evidence="11">
    <location>
        <position position="276"/>
    </location>
    <ligand>
        <name>Mg(2+)</name>
        <dbReference type="ChEBI" id="CHEBI:18420"/>
    </ligand>
</feature>
<evidence type="ECO:0000313" key="13">
    <source>
        <dbReference type="Proteomes" id="UP000076625"/>
    </source>
</evidence>
<dbReference type="InterPro" id="IPR003374">
    <property type="entry name" value="ApbE-like_sf"/>
</dbReference>
<protein>
    <recommendedName>
        <fullName evidence="2 10">FAD:protein FMN transferase</fullName>
        <ecNumber evidence="1 10">2.7.1.180</ecNumber>
    </recommendedName>
    <alternativeName>
        <fullName evidence="8 10">Flavin transferase</fullName>
    </alternativeName>
</protein>
<keyword evidence="3 10" id="KW-0285">Flavoprotein</keyword>
<evidence type="ECO:0000256" key="8">
    <source>
        <dbReference type="ARBA" id="ARBA00031306"/>
    </source>
</evidence>
<accession>A0A161SED5</accession>
<evidence type="ECO:0000256" key="5">
    <source>
        <dbReference type="ARBA" id="ARBA00022723"/>
    </source>
</evidence>
<evidence type="ECO:0000256" key="6">
    <source>
        <dbReference type="ARBA" id="ARBA00022827"/>
    </source>
</evidence>
<dbReference type="PANTHER" id="PTHR30040">
    <property type="entry name" value="THIAMINE BIOSYNTHESIS LIPOPROTEIN APBE"/>
    <property type="match status" value="1"/>
</dbReference>
<dbReference type="InterPro" id="IPR024932">
    <property type="entry name" value="ApbE"/>
</dbReference>
<evidence type="ECO:0000256" key="10">
    <source>
        <dbReference type="PIRNR" id="PIRNR006268"/>
    </source>
</evidence>
<evidence type="ECO:0000256" key="2">
    <source>
        <dbReference type="ARBA" id="ARBA00016337"/>
    </source>
</evidence>
<dbReference type="SUPFAM" id="SSF143631">
    <property type="entry name" value="ApbE-like"/>
    <property type="match status" value="1"/>
</dbReference>
<evidence type="ECO:0000256" key="9">
    <source>
        <dbReference type="ARBA" id="ARBA00048540"/>
    </source>
</evidence>
<gene>
    <name evidence="12" type="ORF">AVW16_05915</name>
</gene>
<comment type="similarity">
    <text evidence="10">Belongs to the ApbE family.</text>
</comment>
<sequence length="338" mass="35105">MLAGCSRAPEPYRQESYAFGTRVELAIAGVPEASARRAAALVLADLDHLHRALHPWQAGSPLVAVNAALAAGRPARVGPEIAELVALSQDYARRADGLFDPAIGALVQLWGFHADTYAPAAPPPAKLAELVAARPRMSDVTLAGDTLASANPAVQLDFGGIAKGWALDRARDTLKQAGVASALVNIGGNVLAVGRKPDGARWTVGLMAPRGAGAMATLALEDGEAVGTSGDYQRYFELAGRRHCHLIDPRDGGTDCALQAATVVAPPGARAGAISDAASKPVYFAGPARALHYARRFGVRDVLLVDGRGAVWLSAALAARLAWLPPRPAAIHTLNDTP</sequence>
<dbReference type="STRING" id="1452487.AVW16_05915"/>
<evidence type="ECO:0000256" key="4">
    <source>
        <dbReference type="ARBA" id="ARBA00022679"/>
    </source>
</evidence>
<dbReference type="Gene3D" id="3.10.520.10">
    <property type="entry name" value="ApbE-like domains"/>
    <property type="match status" value="1"/>
</dbReference>
<keyword evidence="7 10" id="KW-0460">Magnesium</keyword>
<keyword evidence="4 10" id="KW-0808">Transferase</keyword>
<dbReference type="EC" id="2.7.1.180" evidence="1 10"/>